<gene>
    <name evidence="2" type="ORF">PCON_12736</name>
</gene>
<reference evidence="2 3" key="1">
    <citation type="journal article" date="2013" name="PLoS Genet.">
        <title>The genome and development-dependent transcriptomes of Pyronema confluens: a window into fungal evolution.</title>
        <authorList>
            <person name="Traeger S."/>
            <person name="Altegoer F."/>
            <person name="Freitag M."/>
            <person name="Gabaldon T."/>
            <person name="Kempken F."/>
            <person name="Kumar A."/>
            <person name="Marcet-Houben M."/>
            <person name="Poggeler S."/>
            <person name="Stajich J.E."/>
            <person name="Nowrousian M."/>
        </authorList>
    </citation>
    <scope>NUCLEOTIDE SEQUENCE [LARGE SCALE GENOMIC DNA]</scope>
    <source>
        <strain evidence="3">CBS 100304</strain>
        <tissue evidence="2">Vegetative mycelium</tissue>
    </source>
</reference>
<keyword evidence="1" id="KW-0732">Signal</keyword>
<organism evidence="2 3">
    <name type="scientific">Pyronema omphalodes (strain CBS 100304)</name>
    <name type="common">Pyronema confluens</name>
    <dbReference type="NCBI Taxonomy" id="1076935"/>
    <lineage>
        <taxon>Eukaryota</taxon>
        <taxon>Fungi</taxon>
        <taxon>Dikarya</taxon>
        <taxon>Ascomycota</taxon>
        <taxon>Pezizomycotina</taxon>
        <taxon>Pezizomycetes</taxon>
        <taxon>Pezizales</taxon>
        <taxon>Pyronemataceae</taxon>
        <taxon>Pyronema</taxon>
    </lineage>
</organism>
<dbReference type="OrthoDB" id="10393791at2759"/>
<feature type="chain" id="PRO_5004651182" evidence="1">
    <location>
        <begin position="19"/>
        <end position="194"/>
    </location>
</feature>
<proteinExistence type="predicted"/>
<dbReference type="EMBL" id="HF935781">
    <property type="protein sequence ID" value="CCX13143.1"/>
    <property type="molecule type" value="Genomic_DNA"/>
</dbReference>
<evidence type="ECO:0000256" key="1">
    <source>
        <dbReference type="SAM" id="SignalP"/>
    </source>
</evidence>
<evidence type="ECO:0000313" key="3">
    <source>
        <dbReference type="Proteomes" id="UP000018144"/>
    </source>
</evidence>
<name>U4L7N0_PYROM</name>
<accession>U4L7N0</accession>
<sequence length="194" mass="20688">MKLLSITLSAVLASIALAAPVAQFSSGSDAPESDARHEVDHCFTTQEIYHTLPRSFTLLSNGTALTLTSSNVPTPSSSGLSQVFSLNNGLLTFPGNTAYLAAPLTPLATIRRVVFGTEQQGSRFEARPRCEEKEQGGRYLEVLPSGQDLGGRFCVMANEQGEQEVWVKSRGADVPECVDVTVTVKRGARGDGSN</sequence>
<protein>
    <submittedName>
        <fullName evidence="2">Uncharacterized protein</fullName>
    </submittedName>
</protein>
<evidence type="ECO:0000313" key="2">
    <source>
        <dbReference type="EMBL" id="CCX13143.1"/>
    </source>
</evidence>
<keyword evidence="3" id="KW-1185">Reference proteome</keyword>
<dbReference type="Proteomes" id="UP000018144">
    <property type="component" value="Unassembled WGS sequence"/>
</dbReference>
<feature type="signal peptide" evidence="1">
    <location>
        <begin position="1"/>
        <end position="18"/>
    </location>
</feature>
<dbReference type="AlphaFoldDB" id="U4L7N0"/>